<sequence>MDELNLIFQEYINQGKYPGIQWQIAHKNTSYEGKVGYKNLDTKEKIQDDTLYRIWSMTKPIIAIAAMQLVEKNLMKLNDPINLYLPEFSDLKVLKNEEGIITNTKRLEKQPTIKDLLLHTAGFSYNFLADPVGKEYDQIKLFNSSTSSLEEEVKLLAKIPLLYHPSSKWRYSVSMDVLGRILEVILKSPLQDILKNQIFLPLGMNDTDFYISETNASRLMQSYEYNLLENKLTEHILDAQKIGTYGYPLHNKNYARGGHGLYSTIKDYILFAEMLHSGKSEQGKEIISKNTIDF</sequence>
<dbReference type="InterPro" id="IPR001466">
    <property type="entry name" value="Beta-lactam-related"/>
</dbReference>
<dbReference type="InterPro" id="IPR012338">
    <property type="entry name" value="Beta-lactam/transpept-like"/>
</dbReference>
<evidence type="ECO:0000259" key="1">
    <source>
        <dbReference type="Pfam" id="PF00144"/>
    </source>
</evidence>
<dbReference type="PANTHER" id="PTHR43283">
    <property type="entry name" value="BETA-LACTAMASE-RELATED"/>
    <property type="match status" value="1"/>
</dbReference>
<dbReference type="Gene3D" id="3.40.710.10">
    <property type="entry name" value="DD-peptidase/beta-lactamase superfamily"/>
    <property type="match status" value="1"/>
</dbReference>
<organism evidence="2">
    <name type="scientific">marine metagenome</name>
    <dbReference type="NCBI Taxonomy" id="408172"/>
    <lineage>
        <taxon>unclassified sequences</taxon>
        <taxon>metagenomes</taxon>
        <taxon>ecological metagenomes</taxon>
    </lineage>
</organism>
<reference evidence="2" key="1">
    <citation type="submission" date="2018-05" db="EMBL/GenBank/DDBJ databases">
        <authorList>
            <person name="Lanie J.A."/>
            <person name="Ng W.-L."/>
            <person name="Kazmierczak K.M."/>
            <person name="Andrzejewski T.M."/>
            <person name="Davidsen T.M."/>
            <person name="Wayne K.J."/>
            <person name="Tettelin H."/>
            <person name="Glass J.I."/>
            <person name="Rusch D."/>
            <person name="Podicherti R."/>
            <person name="Tsui H.-C.T."/>
            <person name="Winkler M.E."/>
        </authorList>
    </citation>
    <scope>NUCLEOTIDE SEQUENCE</scope>
</reference>
<protein>
    <recommendedName>
        <fullName evidence="1">Beta-lactamase-related domain-containing protein</fullName>
    </recommendedName>
</protein>
<dbReference type="SUPFAM" id="SSF56601">
    <property type="entry name" value="beta-lactamase/transpeptidase-like"/>
    <property type="match status" value="1"/>
</dbReference>
<dbReference type="InterPro" id="IPR050789">
    <property type="entry name" value="Diverse_Enzym_Activities"/>
</dbReference>
<evidence type="ECO:0000313" key="2">
    <source>
        <dbReference type="EMBL" id="SVA24444.1"/>
    </source>
</evidence>
<proteinExistence type="predicted"/>
<dbReference type="PANTHER" id="PTHR43283:SF3">
    <property type="entry name" value="BETA-LACTAMASE FAMILY PROTEIN (AFU_ORTHOLOGUE AFUA_5G07500)"/>
    <property type="match status" value="1"/>
</dbReference>
<dbReference type="AlphaFoldDB" id="A0A381U910"/>
<name>A0A381U910_9ZZZZ</name>
<feature type="domain" description="Beta-lactamase-related" evidence="1">
    <location>
        <begin position="7"/>
        <end position="278"/>
    </location>
</feature>
<dbReference type="EMBL" id="UINC01005932">
    <property type="protein sequence ID" value="SVA24444.1"/>
    <property type="molecule type" value="Genomic_DNA"/>
</dbReference>
<gene>
    <name evidence="2" type="ORF">METZ01_LOCUS77298</name>
</gene>
<accession>A0A381U910</accession>
<feature type="non-terminal residue" evidence="2">
    <location>
        <position position="294"/>
    </location>
</feature>
<dbReference type="Pfam" id="PF00144">
    <property type="entry name" value="Beta-lactamase"/>
    <property type="match status" value="1"/>
</dbReference>